<reference evidence="2 3" key="1">
    <citation type="submission" date="2019-03" db="EMBL/GenBank/DDBJ databases">
        <authorList>
            <person name="Sebastian G."/>
            <person name="Baumann P."/>
            <person name="Ruckert C."/>
            <person name="Kalinowski J."/>
            <person name="Nebel B."/>
            <person name="Takors R."/>
            <person name="Blombach B."/>
        </authorList>
    </citation>
    <scope>NUCLEOTIDE SEQUENCE [LARGE SCALE GENOMIC DNA]</scope>
    <source>
        <strain evidence="2 3">DSM 1084</strain>
    </source>
</reference>
<evidence type="ECO:0000313" key="2">
    <source>
        <dbReference type="EMBL" id="QBM29661.1"/>
    </source>
</evidence>
<sequence>MPVYRCNKCGHVSESGVAGTQVACAVCQAPCSVFDTVFYVQKLIERYAAAMREIRALQADERQAADGDPNAGQPAQQEEPDGDTDTENFATAAQHAPIERWLKAKQIEARFDHSNVDTSGYFDEAAQQLGKNHALFGELIQRVTWSYRKSHTGLNIDLTGVAQKDVLALTTLCRQFYSHTLFARYQYQKQEKVIRLSLQPAPKVRQFFEGAWLEWFALLELVDHLKARKLGFSCARGVEVLFPNEDMHELDVVVLPSGQNPICIECKTGEFRREIDKYQRLRKRLGVERSRFIICATDITEEQAVSLTAMYDLTFVNPASLARHLNSLV</sequence>
<dbReference type="InterPro" id="IPR011335">
    <property type="entry name" value="Restrct_endonuc-II-like"/>
</dbReference>
<dbReference type="EMBL" id="CP037867">
    <property type="protein sequence ID" value="QBM29661.1"/>
    <property type="molecule type" value="Genomic_DNA"/>
</dbReference>
<evidence type="ECO:0000313" key="3">
    <source>
        <dbReference type="Proteomes" id="UP000293912"/>
    </source>
</evidence>
<proteinExistence type="predicted"/>
<dbReference type="InterPro" id="IPR011856">
    <property type="entry name" value="tRNA_endonuc-like_dom_sf"/>
</dbReference>
<dbReference type="Gene3D" id="3.40.1350.10">
    <property type="match status" value="1"/>
</dbReference>
<gene>
    <name evidence="2" type="ORF">HPF_18355</name>
</gene>
<dbReference type="AlphaFoldDB" id="A0A4P6X7B6"/>
<evidence type="ECO:0000256" key="1">
    <source>
        <dbReference type="SAM" id="MobiDB-lite"/>
    </source>
</evidence>
<dbReference type="RefSeq" id="WP_066157944.1">
    <property type="nucleotide sequence ID" value="NZ_CP037867.1"/>
</dbReference>
<dbReference type="KEGG" id="hpse:HPF_18355"/>
<keyword evidence="3" id="KW-1185">Reference proteome</keyword>
<dbReference type="SUPFAM" id="SSF52980">
    <property type="entry name" value="Restriction endonuclease-like"/>
    <property type="match status" value="1"/>
</dbReference>
<dbReference type="GO" id="GO:0003676">
    <property type="term" value="F:nucleic acid binding"/>
    <property type="evidence" value="ECO:0007669"/>
    <property type="project" value="InterPro"/>
</dbReference>
<organism evidence="2 3">
    <name type="scientific">Hydrogenophaga pseudoflava</name>
    <name type="common">Pseudomonas carboxydoflava</name>
    <dbReference type="NCBI Taxonomy" id="47421"/>
    <lineage>
        <taxon>Bacteria</taxon>
        <taxon>Pseudomonadati</taxon>
        <taxon>Pseudomonadota</taxon>
        <taxon>Betaproteobacteria</taxon>
        <taxon>Burkholderiales</taxon>
        <taxon>Comamonadaceae</taxon>
        <taxon>Hydrogenophaga</taxon>
    </lineage>
</organism>
<accession>A0A4P6X7B6</accession>
<dbReference type="Proteomes" id="UP000293912">
    <property type="component" value="Chromosome"/>
</dbReference>
<feature type="region of interest" description="Disordered" evidence="1">
    <location>
        <begin position="62"/>
        <end position="87"/>
    </location>
</feature>
<name>A0A4P6X7B6_HYDPS</name>
<protein>
    <submittedName>
        <fullName evidence="2">Uncharacterized protein</fullName>
    </submittedName>
</protein>